<dbReference type="Gene3D" id="1.10.10.10">
    <property type="entry name" value="Winged helix-like DNA-binding domain superfamily/Winged helix DNA-binding domain"/>
    <property type="match status" value="1"/>
</dbReference>
<gene>
    <name evidence="7" type="ORF">FB566_4589</name>
</gene>
<keyword evidence="2" id="KW-0663">Pyridoxal phosphate</keyword>
<keyword evidence="5" id="KW-0804">Transcription</keyword>
<comment type="caution">
    <text evidence="7">The sequence shown here is derived from an EMBL/GenBank/DDBJ whole genome shotgun (WGS) entry which is preliminary data.</text>
</comment>
<evidence type="ECO:0000256" key="5">
    <source>
        <dbReference type="ARBA" id="ARBA00023163"/>
    </source>
</evidence>
<dbReference type="Gene3D" id="3.40.640.10">
    <property type="entry name" value="Type I PLP-dependent aspartate aminotransferase-like (Major domain)"/>
    <property type="match status" value="1"/>
</dbReference>
<dbReference type="InterPro" id="IPR015424">
    <property type="entry name" value="PyrdxlP-dep_Trfase"/>
</dbReference>
<comment type="similarity">
    <text evidence="1">In the C-terminal section; belongs to the class-I pyridoxal-phosphate-dependent aminotransferase family.</text>
</comment>
<evidence type="ECO:0000313" key="8">
    <source>
        <dbReference type="Proteomes" id="UP000317043"/>
    </source>
</evidence>
<organism evidence="7 8">
    <name type="scientific">Stackebrandtia endophytica</name>
    <dbReference type="NCBI Taxonomy" id="1496996"/>
    <lineage>
        <taxon>Bacteria</taxon>
        <taxon>Bacillati</taxon>
        <taxon>Actinomycetota</taxon>
        <taxon>Actinomycetes</taxon>
        <taxon>Glycomycetales</taxon>
        <taxon>Glycomycetaceae</taxon>
        <taxon>Stackebrandtia</taxon>
    </lineage>
</organism>
<dbReference type="GO" id="GO:0003677">
    <property type="term" value="F:DNA binding"/>
    <property type="evidence" value="ECO:0007669"/>
    <property type="project" value="UniProtKB-KW"/>
</dbReference>
<evidence type="ECO:0000313" key="7">
    <source>
        <dbReference type="EMBL" id="TQL78990.1"/>
    </source>
</evidence>
<dbReference type="Pfam" id="PF00155">
    <property type="entry name" value="Aminotran_1_2"/>
    <property type="match status" value="1"/>
</dbReference>
<evidence type="ECO:0000256" key="2">
    <source>
        <dbReference type="ARBA" id="ARBA00022898"/>
    </source>
</evidence>
<proteinExistence type="inferred from homology"/>
<dbReference type="Pfam" id="PF00392">
    <property type="entry name" value="GntR"/>
    <property type="match status" value="1"/>
</dbReference>
<protein>
    <submittedName>
        <fullName evidence="7">GntR family transcriptional regulator</fullName>
    </submittedName>
</protein>
<reference evidence="7 8" key="1">
    <citation type="submission" date="2019-06" db="EMBL/GenBank/DDBJ databases">
        <title>Sequencing the genomes of 1000 actinobacteria strains.</title>
        <authorList>
            <person name="Klenk H.-P."/>
        </authorList>
    </citation>
    <scope>NUCLEOTIDE SEQUENCE [LARGE SCALE GENOMIC DNA]</scope>
    <source>
        <strain evidence="7 8">DSM 45928</strain>
    </source>
</reference>
<keyword evidence="3" id="KW-0805">Transcription regulation</keyword>
<evidence type="ECO:0000256" key="3">
    <source>
        <dbReference type="ARBA" id="ARBA00023015"/>
    </source>
</evidence>
<dbReference type="CDD" id="cd07377">
    <property type="entry name" value="WHTH_GntR"/>
    <property type="match status" value="1"/>
</dbReference>
<dbReference type="InterPro" id="IPR000524">
    <property type="entry name" value="Tscrpt_reg_HTH_GntR"/>
</dbReference>
<dbReference type="InterPro" id="IPR036388">
    <property type="entry name" value="WH-like_DNA-bd_sf"/>
</dbReference>
<dbReference type="SMART" id="SM00345">
    <property type="entry name" value="HTH_GNTR"/>
    <property type="match status" value="1"/>
</dbReference>
<dbReference type="RefSeq" id="WP_142043959.1">
    <property type="nucleotide sequence ID" value="NZ_JBHTGS010000002.1"/>
</dbReference>
<evidence type="ECO:0000256" key="4">
    <source>
        <dbReference type="ARBA" id="ARBA00023125"/>
    </source>
</evidence>
<dbReference type="InterPro" id="IPR015421">
    <property type="entry name" value="PyrdxlP-dep_Trfase_major"/>
</dbReference>
<dbReference type="PANTHER" id="PTHR46577">
    <property type="entry name" value="HTH-TYPE TRANSCRIPTIONAL REGULATORY PROTEIN GABR"/>
    <property type="match status" value="1"/>
</dbReference>
<name>A0A543B2M1_9ACTN</name>
<dbReference type="PRINTS" id="PR00035">
    <property type="entry name" value="HTHGNTR"/>
</dbReference>
<dbReference type="OrthoDB" id="4336542at2"/>
<evidence type="ECO:0000256" key="1">
    <source>
        <dbReference type="ARBA" id="ARBA00005384"/>
    </source>
</evidence>
<dbReference type="GO" id="GO:0030170">
    <property type="term" value="F:pyridoxal phosphate binding"/>
    <property type="evidence" value="ECO:0007669"/>
    <property type="project" value="InterPro"/>
</dbReference>
<dbReference type="AlphaFoldDB" id="A0A543B2M1"/>
<dbReference type="EMBL" id="VFOW01000001">
    <property type="protein sequence ID" value="TQL78990.1"/>
    <property type="molecule type" value="Genomic_DNA"/>
</dbReference>
<dbReference type="CDD" id="cd00609">
    <property type="entry name" value="AAT_like"/>
    <property type="match status" value="1"/>
</dbReference>
<keyword evidence="8" id="KW-1185">Reference proteome</keyword>
<dbReference type="Proteomes" id="UP000317043">
    <property type="component" value="Unassembled WGS sequence"/>
</dbReference>
<dbReference type="PROSITE" id="PS50949">
    <property type="entry name" value="HTH_GNTR"/>
    <property type="match status" value="1"/>
</dbReference>
<dbReference type="SUPFAM" id="SSF46785">
    <property type="entry name" value="Winged helix' DNA-binding domain"/>
    <property type="match status" value="1"/>
</dbReference>
<dbReference type="InterPro" id="IPR036390">
    <property type="entry name" value="WH_DNA-bd_sf"/>
</dbReference>
<dbReference type="InterPro" id="IPR051446">
    <property type="entry name" value="HTH_trans_reg/aminotransferase"/>
</dbReference>
<evidence type="ECO:0000259" key="6">
    <source>
        <dbReference type="PROSITE" id="PS50949"/>
    </source>
</evidence>
<sequence>MSIDIMTTKGAAATTMETDSALLMTIRRAVTLRTAAALTRAVADLINTGGISPQTRLPTIREVSDSLGMSRSAVGQAWQELQVQGLVESKRRGGTVVIGQPTPPHAKRYESMIRASIAMPVDLGNLWYGDMPRIDLGPAFQYAVNHPDVGHQFAQQITPELRRAVSTTWPFPTESFLAMHGAVDALEMSLASLVRPGDRVAVAVPAIARVFDILESLSATPVLIPWRSAGPDLDDLNRALVGKPAAFVYQPNRALPTGRSVTPDWITDAAEILTGTLPILELDQTWPLEGPLSSLGTKLPEQVLHIRSFNYAFGADMRQAVLGGNSRLTDVLWNRLSYSSRYVSRIMQLAQAYLLTDPDTAGALASWNTEIHRRHHSFAEALRRRGLDVEDYSPPLIWLRVPDQHSVCTRLSTRGIVVHPGSFFQPGTRWDQRISINAAATSKDVEKLADEIAMACDPRLAGGA</sequence>
<dbReference type="InParanoid" id="A0A543B2M1"/>
<dbReference type="SUPFAM" id="SSF53383">
    <property type="entry name" value="PLP-dependent transferases"/>
    <property type="match status" value="1"/>
</dbReference>
<dbReference type="PANTHER" id="PTHR46577:SF1">
    <property type="entry name" value="HTH-TYPE TRANSCRIPTIONAL REGULATORY PROTEIN GABR"/>
    <property type="match status" value="1"/>
</dbReference>
<accession>A0A543B2M1</accession>
<dbReference type="InterPro" id="IPR004839">
    <property type="entry name" value="Aminotransferase_I/II_large"/>
</dbReference>
<keyword evidence="4" id="KW-0238">DNA-binding</keyword>
<dbReference type="GO" id="GO:0003700">
    <property type="term" value="F:DNA-binding transcription factor activity"/>
    <property type="evidence" value="ECO:0007669"/>
    <property type="project" value="InterPro"/>
</dbReference>
<feature type="domain" description="HTH gntR-type" evidence="6">
    <location>
        <begin position="32"/>
        <end position="100"/>
    </location>
</feature>